<dbReference type="Proteomes" id="UP000799777">
    <property type="component" value="Unassembled WGS sequence"/>
</dbReference>
<evidence type="ECO:0000313" key="1">
    <source>
        <dbReference type="EMBL" id="KAF2024421.1"/>
    </source>
</evidence>
<keyword evidence="2" id="KW-1185">Reference proteome</keyword>
<protein>
    <submittedName>
        <fullName evidence="1">Uncharacterized protein</fullName>
    </submittedName>
</protein>
<accession>A0A9P4LFG0</accession>
<proteinExistence type="predicted"/>
<sequence>MVFQIDIIPAGGWNVYCGNAEARYFINQMEQILPLRTTQPRYEMPSYADTSRAKALLHSSSTMECRFQAGPSAVCLIATLAEKAKTWPSFENLRSALAITFIFDLQDYGNGAQETLCEMATRLDSSLADLGSLENRGSPNDLPFLLLLRNAKVFRNQLDSTKFRFAYEDIVDDFDTALHRIETHFRQVVKLPLTCLILDDDEEVRSITLTDTVYHILSERSNPMPGTQLEALVYS</sequence>
<dbReference type="EMBL" id="ML978296">
    <property type="protein sequence ID" value="KAF2024421.1"/>
    <property type="molecule type" value="Genomic_DNA"/>
</dbReference>
<reference evidence="1" key="1">
    <citation type="journal article" date="2020" name="Stud. Mycol.">
        <title>101 Dothideomycetes genomes: a test case for predicting lifestyles and emergence of pathogens.</title>
        <authorList>
            <person name="Haridas S."/>
            <person name="Albert R."/>
            <person name="Binder M."/>
            <person name="Bloem J."/>
            <person name="Labutti K."/>
            <person name="Salamov A."/>
            <person name="Andreopoulos B."/>
            <person name="Baker S."/>
            <person name="Barry K."/>
            <person name="Bills G."/>
            <person name="Bluhm B."/>
            <person name="Cannon C."/>
            <person name="Castanera R."/>
            <person name="Culley D."/>
            <person name="Daum C."/>
            <person name="Ezra D."/>
            <person name="Gonzalez J."/>
            <person name="Henrissat B."/>
            <person name="Kuo A."/>
            <person name="Liang C."/>
            <person name="Lipzen A."/>
            <person name="Lutzoni F."/>
            <person name="Magnuson J."/>
            <person name="Mondo S."/>
            <person name="Nolan M."/>
            <person name="Ohm R."/>
            <person name="Pangilinan J."/>
            <person name="Park H.-J."/>
            <person name="Ramirez L."/>
            <person name="Alfaro M."/>
            <person name="Sun H."/>
            <person name="Tritt A."/>
            <person name="Yoshinaga Y."/>
            <person name="Zwiers L.-H."/>
            <person name="Turgeon B."/>
            <person name="Goodwin S."/>
            <person name="Spatafora J."/>
            <person name="Crous P."/>
            <person name="Grigoriev I."/>
        </authorList>
    </citation>
    <scope>NUCLEOTIDE SEQUENCE</scope>
    <source>
        <strain evidence="1">CBS 110217</strain>
    </source>
</reference>
<gene>
    <name evidence="1" type="ORF">EK21DRAFT_94110</name>
</gene>
<dbReference type="OrthoDB" id="5817230at2759"/>
<comment type="caution">
    <text evidence="1">The sequence shown here is derived from an EMBL/GenBank/DDBJ whole genome shotgun (WGS) entry which is preliminary data.</text>
</comment>
<dbReference type="AlphaFoldDB" id="A0A9P4LFG0"/>
<evidence type="ECO:0000313" key="2">
    <source>
        <dbReference type="Proteomes" id="UP000799777"/>
    </source>
</evidence>
<organism evidence="1 2">
    <name type="scientific">Setomelanomma holmii</name>
    <dbReference type="NCBI Taxonomy" id="210430"/>
    <lineage>
        <taxon>Eukaryota</taxon>
        <taxon>Fungi</taxon>
        <taxon>Dikarya</taxon>
        <taxon>Ascomycota</taxon>
        <taxon>Pezizomycotina</taxon>
        <taxon>Dothideomycetes</taxon>
        <taxon>Pleosporomycetidae</taxon>
        <taxon>Pleosporales</taxon>
        <taxon>Pleosporineae</taxon>
        <taxon>Phaeosphaeriaceae</taxon>
        <taxon>Setomelanomma</taxon>
    </lineage>
</organism>
<name>A0A9P4LFG0_9PLEO</name>